<name>A0ACA9MZN0_9GLOM</name>
<sequence length="258" mass="29607">MPRPSKTHKSNKNARHAKKLKSYKNNSNILEIKNSTCDFYIRRHKNLQLITLKNTSTIDLLEIEQSIENLENLVNQTSTSQLAISKTEKIKSDLVTNFNYLSEKELIACSQLFNNMTYKDGPNKRKILSSYLQEKAAKLTRKTKSLMIKLSHFKRSKSKYISKIRSSNRKKRKISDKNIEKAIVKKIKQNNREYTPEFVSMATKLSAISQISISSTVQCTKEIITFLTGQPSKSCLSPSTLSRWTKEVAEISIQDNIP</sequence>
<proteinExistence type="predicted"/>
<dbReference type="Proteomes" id="UP000789366">
    <property type="component" value="Unassembled WGS sequence"/>
</dbReference>
<evidence type="ECO:0000313" key="1">
    <source>
        <dbReference type="EMBL" id="CAG8616925.1"/>
    </source>
</evidence>
<dbReference type="EMBL" id="CAJVPW010010563">
    <property type="protein sequence ID" value="CAG8616925.1"/>
    <property type="molecule type" value="Genomic_DNA"/>
</dbReference>
<gene>
    <name evidence="1" type="ORF">SPELUC_LOCUS7720</name>
</gene>
<protein>
    <submittedName>
        <fullName evidence="1">8074_t:CDS:1</fullName>
    </submittedName>
</protein>
<keyword evidence="2" id="KW-1185">Reference proteome</keyword>
<evidence type="ECO:0000313" key="2">
    <source>
        <dbReference type="Proteomes" id="UP000789366"/>
    </source>
</evidence>
<reference evidence="1" key="1">
    <citation type="submission" date="2021-06" db="EMBL/GenBank/DDBJ databases">
        <authorList>
            <person name="Kallberg Y."/>
            <person name="Tangrot J."/>
            <person name="Rosling A."/>
        </authorList>
    </citation>
    <scope>NUCLEOTIDE SEQUENCE</scope>
    <source>
        <strain evidence="1">28 12/20/2015</strain>
    </source>
</reference>
<comment type="caution">
    <text evidence="1">The sequence shown here is derived from an EMBL/GenBank/DDBJ whole genome shotgun (WGS) entry which is preliminary data.</text>
</comment>
<accession>A0ACA9MZN0</accession>
<organism evidence="1 2">
    <name type="scientific">Cetraspora pellucida</name>
    <dbReference type="NCBI Taxonomy" id="1433469"/>
    <lineage>
        <taxon>Eukaryota</taxon>
        <taxon>Fungi</taxon>
        <taxon>Fungi incertae sedis</taxon>
        <taxon>Mucoromycota</taxon>
        <taxon>Glomeromycotina</taxon>
        <taxon>Glomeromycetes</taxon>
        <taxon>Diversisporales</taxon>
        <taxon>Gigasporaceae</taxon>
        <taxon>Cetraspora</taxon>
    </lineage>
</organism>